<proteinExistence type="predicted"/>
<feature type="region of interest" description="Disordered" evidence="1">
    <location>
        <begin position="194"/>
        <end position="214"/>
    </location>
</feature>
<dbReference type="Proteomes" id="UP000327294">
    <property type="component" value="Chromosome"/>
</dbReference>
<accession>A0A5P8K8G7</accession>
<evidence type="ECO:0000256" key="1">
    <source>
        <dbReference type="SAM" id="MobiDB-lite"/>
    </source>
</evidence>
<dbReference type="EMBL" id="CP045096">
    <property type="protein sequence ID" value="QFQ99334.1"/>
    <property type="molecule type" value="Genomic_DNA"/>
</dbReference>
<keyword evidence="3" id="KW-1185">Reference proteome</keyword>
<dbReference type="InterPro" id="IPR032584">
    <property type="entry name" value="DUF4913"/>
</dbReference>
<dbReference type="KEGG" id="sphv:F9278_27870"/>
<feature type="region of interest" description="Disordered" evidence="1">
    <location>
        <begin position="38"/>
        <end position="84"/>
    </location>
</feature>
<sequence>MSDLAADNADEPIRIPDHDLDDLAASLERLLKKTEAQGRMLERLKSESSDTHPAPADTEDGSPEQGDDELQSEPDSPQEASGDVGKPASVFIMALGNDAYGIELDALAGWVNHLLLPVYGREITTSRPWCHQWHGHPEAVARLHALWLAWQQFTDAEAGLAGPSIWHRDHLDPAWLQLRAPDGPFAACTTNPNRPHHRLLPTPAPESAELELAA</sequence>
<reference evidence="2 3" key="1">
    <citation type="submission" date="2019-10" db="EMBL/GenBank/DDBJ databases">
        <title>Streptomyces sp. strain GY16 isolated from leaves of Broussonetia papyrifera.</title>
        <authorList>
            <person name="Mo P."/>
        </authorList>
    </citation>
    <scope>NUCLEOTIDE SEQUENCE [LARGE SCALE GENOMIC DNA]</scope>
    <source>
        <strain evidence="2 3">GY16</strain>
    </source>
</reference>
<feature type="compositionally biased region" description="Low complexity" evidence="1">
    <location>
        <begin position="205"/>
        <end position="214"/>
    </location>
</feature>
<protein>
    <submittedName>
        <fullName evidence="2">DUF4913 domain-containing protein</fullName>
    </submittedName>
</protein>
<name>A0A5P8K8G7_9ACTN</name>
<dbReference type="AlphaFoldDB" id="A0A5P8K8G7"/>
<organism evidence="2 3">
    <name type="scientific">Streptomyces phaeolivaceus</name>
    <dbReference type="NCBI Taxonomy" id="2653200"/>
    <lineage>
        <taxon>Bacteria</taxon>
        <taxon>Bacillati</taxon>
        <taxon>Actinomycetota</taxon>
        <taxon>Actinomycetes</taxon>
        <taxon>Kitasatosporales</taxon>
        <taxon>Streptomycetaceae</taxon>
        <taxon>Streptomyces</taxon>
    </lineage>
</organism>
<evidence type="ECO:0000313" key="3">
    <source>
        <dbReference type="Proteomes" id="UP000327294"/>
    </source>
</evidence>
<feature type="compositionally biased region" description="Basic and acidic residues" evidence="1">
    <location>
        <begin position="38"/>
        <end position="50"/>
    </location>
</feature>
<gene>
    <name evidence="2" type="ORF">F9278_27870</name>
</gene>
<dbReference type="RefSeq" id="WP_152170757.1">
    <property type="nucleotide sequence ID" value="NZ_CP045096.1"/>
</dbReference>
<evidence type="ECO:0000313" key="2">
    <source>
        <dbReference type="EMBL" id="QFQ99334.1"/>
    </source>
</evidence>
<dbReference type="Pfam" id="PF16259">
    <property type="entry name" value="DUF4913"/>
    <property type="match status" value="1"/>
</dbReference>
<feature type="compositionally biased region" description="Acidic residues" evidence="1">
    <location>
        <begin position="57"/>
        <end position="72"/>
    </location>
</feature>